<accession>A0A8H4LUC2</accession>
<gene>
    <name evidence="9" type="ORF">G6O67_007043</name>
</gene>
<feature type="region of interest" description="Disordered" evidence="7">
    <location>
        <begin position="324"/>
        <end position="362"/>
    </location>
</feature>
<keyword evidence="3" id="KW-0805">Transcription regulation</keyword>
<evidence type="ECO:0000256" key="5">
    <source>
        <dbReference type="ARBA" id="ARBA00023163"/>
    </source>
</evidence>
<dbReference type="PANTHER" id="PTHR36206:SF13">
    <property type="entry name" value="TRANSCRIPTIONAL REGULATORY PROTEIN MOC3"/>
    <property type="match status" value="1"/>
</dbReference>
<dbReference type="PANTHER" id="PTHR36206">
    <property type="entry name" value="ASPERCRYPTIN BIOSYNTHESIS CLUSTER-SPECIFIC TRANSCRIPTION REGULATOR ATNN-RELATED"/>
    <property type="match status" value="1"/>
</dbReference>
<keyword evidence="10" id="KW-1185">Reference proteome</keyword>
<feature type="compositionally biased region" description="Acidic residues" evidence="7">
    <location>
        <begin position="119"/>
        <end position="130"/>
    </location>
</feature>
<feature type="compositionally biased region" description="Low complexity" evidence="7">
    <location>
        <begin position="60"/>
        <end position="76"/>
    </location>
</feature>
<feature type="domain" description="Zn(2)-C6 fungal-type" evidence="8">
    <location>
        <begin position="285"/>
        <end position="313"/>
    </location>
</feature>
<keyword evidence="2" id="KW-0862">Zinc</keyword>
<dbReference type="AlphaFoldDB" id="A0A8H4LUC2"/>
<keyword evidence="4" id="KW-0238">DNA-binding</keyword>
<evidence type="ECO:0000256" key="2">
    <source>
        <dbReference type="ARBA" id="ARBA00022833"/>
    </source>
</evidence>
<dbReference type="Gene3D" id="4.10.240.10">
    <property type="entry name" value="Zn(2)-C6 fungal-type DNA-binding domain"/>
    <property type="match status" value="1"/>
</dbReference>
<keyword evidence="6" id="KW-0539">Nucleus</keyword>
<dbReference type="GO" id="GO:0000981">
    <property type="term" value="F:DNA-binding transcription factor activity, RNA polymerase II-specific"/>
    <property type="evidence" value="ECO:0007669"/>
    <property type="project" value="InterPro"/>
</dbReference>
<proteinExistence type="predicted"/>
<dbReference type="InterPro" id="IPR052360">
    <property type="entry name" value="Transcr_Regulatory_Proteins"/>
</dbReference>
<evidence type="ECO:0000256" key="6">
    <source>
        <dbReference type="ARBA" id="ARBA00023242"/>
    </source>
</evidence>
<dbReference type="InterPro" id="IPR001138">
    <property type="entry name" value="Zn2Cys6_DnaBD"/>
</dbReference>
<dbReference type="SUPFAM" id="SSF57701">
    <property type="entry name" value="Zn2/Cys6 DNA-binding domain"/>
    <property type="match status" value="1"/>
</dbReference>
<organism evidence="9 10">
    <name type="scientific">Ophiocordyceps sinensis</name>
    <dbReference type="NCBI Taxonomy" id="72228"/>
    <lineage>
        <taxon>Eukaryota</taxon>
        <taxon>Fungi</taxon>
        <taxon>Dikarya</taxon>
        <taxon>Ascomycota</taxon>
        <taxon>Pezizomycotina</taxon>
        <taxon>Sordariomycetes</taxon>
        <taxon>Hypocreomycetidae</taxon>
        <taxon>Hypocreales</taxon>
        <taxon>Ophiocordycipitaceae</taxon>
        <taxon>Ophiocordyceps</taxon>
    </lineage>
</organism>
<dbReference type="SMART" id="SM00066">
    <property type="entry name" value="GAL4"/>
    <property type="match status" value="1"/>
</dbReference>
<evidence type="ECO:0000313" key="10">
    <source>
        <dbReference type="Proteomes" id="UP000557566"/>
    </source>
</evidence>
<evidence type="ECO:0000313" key="9">
    <source>
        <dbReference type="EMBL" id="KAF4505052.1"/>
    </source>
</evidence>
<feature type="compositionally biased region" description="Low complexity" evidence="7">
    <location>
        <begin position="333"/>
        <end position="359"/>
    </location>
</feature>
<dbReference type="Proteomes" id="UP000557566">
    <property type="component" value="Unassembled WGS sequence"/>
</dbReference>
<sequence length="751" mass="78951">MAPADEEPARPPHHEAAPASVPSAPPIACSTLAAAAPSSSPPSSCSDPSAPTASPPPPASTAAAAAAAAAAGAEASPSPPPTQAPPAPRPPTVSPPTNGSPSTSAIVAPASQPRQNGDGDGDDAGPEPEVDNMSAHSAAYSATHHGVSLNYPASTAASSAVCLPSNNMASGQYVPYPTPADAYRASPAGTGAPMSLPSMRTMDSMVQQPVGQPPAAPHHTMDMGITSTLASVSSAPAFYAHHAMPLPSNYSLAHDAMSRFPLPHDPRILGSRGPKKEIKRRAKTGCLTCRKRRIKCDETHPTCNNCKKSKRECLGYDPIFRQQGGPADSHIQPAPVSHPTVSPSVSSSTSQHSAPAAAPRLGNSYGNQPAVLPSAYASTPPTILASTSATYCPSAAAAAPVIKTEPAYEHSIKAEPAYDQSSATSDSALGHPPSATSADSSRPPDTRLASLPDTSPLPRGAKKMKIHEIIDSLGPPPPPQQISHGDETLHKVTMVYHEVYAGGLGAFFESTWYSFFDGGKMSFPKVGNLVEHMASFLNILEAAKANDHSQMVYTGTLETRIVWELACLVYHATVRTNGAMQAALPLEGDAVEAKNRLRVVEALLCGDYLAGNPLAPPLSDPDQHRTRQYDFWYSLAEFVRRRENPGSAEAVKAREDMLTRMRHLLDGRENRDVLYSIAVVRELAPKFDPGYAGTIPQHLDESEPKNRLAIASKFILDEAEATGATTNVVRRFCEIASRAFVNPGFNVAGRS</sequence>
<evidence type="ECO:0000256" key="1">
    <source>
        <dbReference type="ARBA" id="ARBA00022723"/>
    </source>
</evidence>
<feature type="compositionally biased region" description="Pro residues" evidence="7">
    <location>
        <begin position="77"/>
        <end position="94"/>
    </location>
</feature>
<dbReference type="PROSITE" id="PS50048">
    <property type="entry name" value="ZN2_CY6_FUNGAL_2"/>
    <property type="match status" value="1"/>
</dbReference>
<protein>
    <recommendedName>
        <fullName evidence="8">Zn(2)-C6 fungal-type domain-containing protein</fullName>
    </recommendedName>
</protein>
<comment type="caution">
    <text evidence="9">The sequence shown here is derived from an EMBL/GenBank/DDBJ whole genome shotgun (WGS) entry which is preliminary data.</text>
</comment>
<evidence type="ECO:0000259" key="8">
    <source>
        <dbReference type="PROSITE" id="PS50048"/>
    </source>
</evidence>
<name>A0A8H4LUC2_9HYPO</name>
<keyword evidence="1" id="KW-0479">Metal-binding</keyword>
<feature type="compositionally biased region" description="Basic and acidic residues" evidence="7">
    <location>
        <begin position="7"/>
        <end position="16"/>
    </location>
</feature>
<dbReference type="Pfam" id="PF00172">
    <property type="entry name" value="Zn_clus"/>
    <property type="match status" value="1"/>
</dbReference>
<dbReference type="GO" id="GO:0008270">
    <property type="term" value="F:zinc ion binding"/>
    <property type="evidence" value="ECO:0007669"/>
    <property type="project" value="InterPro"/>
</dbReference>
<feature type="region of interest" description="Disordered" evidence="7">
    <location>
        <begin position="1"/>
        <end position="132"/>
    </location>
</feature>
<dbReference type="EMBL" id="JAAVMX010000008">
    <property type="protein sequence ID" value="KAF4505052.1"/>
    <property type="molecule type" value="Genomic_DNA"/>
</dbReference>
<feature type="compositionally biased region" description="Low complexity" evidence="7">
    <location>
        <begin position="17"/>
        <end position="52"/>
    </location>
</feature>
<dbReference type="PROSITE" id="PS00463">
    <property type="entry name" value="ZN2_CY6_FUNGAL_1"/>
    <property type="match status" value="1"/>
</dbReference>
<evidence type="ECO:0000256" key="4">
    <source>
        <dbReference type="ARBA" id="ARBA00023125"/>
    </source>
</evidence>
<dbReference type="OrthoDB" id="5375558at2759"/>
<feature type="region of interest" description="Disordered" evidence="7">
    <location>
        <begin position="417"/>
        <end position="459"/>
    </location>
</feature>
<keyword evidence="5" id="KW-0804">Transcription</keyword>
<reference evidence="9 10" key="1">
    <citation type="journal article" date="2020" name="Genome Biol. Evol.">
        <title>A new high-quality draft genome assembly of the Chinese cordyceps Ophiocordyceps sinensis.</title>
        <authorList>
            <person name="Shu R."/>
            <person name="Zhang J."/>
            <person name="Meng Q."/>
            <person name="Zhang H."/>
            <person name="Zhou G."/>
            <person name="Li M."/>
            <person name="Wu P."/>
            <person name="Zhao Y."/>
            <person name="Chen C."/>
            <person name="Qin Q."/>
        </authorList>
    </citation>
    <scope>NUCLEOTIDE SEQUENCE [LARGE SCALE GENOMIC DNA]</scope>
    <source>
        <strain evidence="9 10">IOZ07</strain>
    </source>
</reference>
<dbReference type="InterPro" id="IPR036864">
    <property type="entry name" value="Zn2-C6_fun-type_DNA-bd_sf"/>
</dbReference>
<dbReference type="GO" id="GO:0003677">
    <property type="term" value="F:DNA binding"/>
    <property type="evidence" value="ECO:0007669"/>
    <property type="project" value="UniProtKB-KW"/>
</dbReference>
<evidence type="ECO:0000256" key="7">
    <source>
        <dbReference type="SAM" id="MobiDB-lite"/>
    </source>
</evidence>
<dbReference type="CDD" id="cd00067">
    <property type="entry name" value="GAL4"/>
    <property type="match status" value="1"/>
</dbReference>
<evidence type="ECO:0000256" key="3">
    <source>
        <dbReference type="ARBA" id="ARBA00023015"/>
    </source>
</evidence>